<dbReference type="Pfam" id="PF02585">
    <property type="entry name" value="PIG-L"/>
    <property type="match status" value="1"/>
</dbReference>
<keyword evidence="2" id="KW-1185">Reference proteome</keyword>
<dbReference type="KEGG" id="senf:GJR95_22880"/>
<dbReference type="InterPro" id="IPR003737">
    <property type="entry name" value="GlcNAc_PI_deacetylase-related"/>
</dbReference>
<protein>
    <submittedName>
        <fullName evidence="1">PIG-L family deacetylase</fullName>
    </submittedName>
</protein>
<dbReference type="GO" id="GO:0016811">
    <property type="term" value="F:hydrolase activity, acting on carbon-nitrogen (but not peptide) bonds, in linear amides"/>
    <property type="evidence" value="ECO:0007669"/>
    <property type="project" value="TreeGrafter"/>
</dbReference>
<dbReference type="SUPFAM" id="SSF102588">
    <property type="entry name" value="LmbE-like"/>
    <property type="match status" value="1"/>
</dbReference>
<gene>
    <name evidence="1" type="ORF">GJR95_22880</name>
</gene>
<organism evidence="1 2">
    <name type="scientific">Spirosoma endbachense</name>
    <dbReference type="NCBI Taxonomy" id="2666025"/>
    <lineage>
        <taxon>Bacteria</taxon>
        <taxon>Pseudomonadati</taxon>
        <taxon>Bacteroidota</taxon>
        <taxon>Cytophagia</taxon>
        <taxon>Cytophagales</taxon>
        <taxon>Cytophagaceae</taxon>
        <taxon>Spirosoma</taxon>
    </lineage>
</organism>
<dbReference type="Gene3D" id="3.40.50.10320">
    <property type="entry name" value="LmbE-like"/>
    <property type="match status" value="1"/>
</dbReference>
<dbReference type="Proteomes" id="UP000464577">
    <property type="component" value="Chromosome"/>
</dbReference>
<dbReference type="AlphaFoldDB" id="A0A6P1W1Y2"/>
<dbReference type="PANTHER" id="PTHR12993:SF29">
    <property type="entry name" value="BLR3841 PROTEIN"/>
    <property type="match status" value="1"/>
</dbReference>
<reference evidence="1 2" key="1">
    <citation type="submission" date="2019-11" db="EMBL/GenBank/DDBJ databases">
        <title>Spirosoma endbachense sp. nov., isolated from a natural salt meadow.</title>
        <authorList>
            <person name="Rojas J."/>
            <person name="Ambika Manirajan B."/>
            <person name="Ratering S."/>
            <person name="Suarez C."/>
            <person name="Geissler-Plaum R."/>
            <person name="Schnell S."/>
        </authorList>
    </citation>
    <scope>NUCLEOTIDE SEQUENCE [LARGE SCALE GENOMIC DNA]</scope>
    <source>
        <strain evidence="1 2">I-24</strain>
    </source>
</reference>
<proteinExistence type="predicted"/>
<evidence type="ECO:0000313" key="1">
    <source>
        <dbReference type="EMBL" id="QHV97676.1"/>
    </source>
</evidence>
<accession>A0A6P1W1Y2</accession>
<evidence type="ECO:0000313" key="2">
    <source>
        <dbReference type="Proteomes" id="UP000464577"/>
    </source>
</evidence>
<dbReference type="InterPro" id="IPR024078">
    <property type="entry name" value="LmbE-like_dom_sf"/>
</dbReference>
<name>A0A6P1W1Y2_9BACT</name>
<dbReference type="EMBL" id="CP045997">
    <property type="protein sequence ID" value="QHV97676.1"/>
    <property type="molecule type" value="Genomic_DNA"/>
</dbReference>
<sequence>MISGVDKAQFLEKLAVPIDPAELGELLVIAPHPDDESLGCGGTIALLRQQGYSVHVLFVSDGTMSHPNSWAYPAERLRQLRESEAVDALRILHVLPDTITFMRQKDTQVPMPDSAGFSDSVDFVYELIRQVNPKTVLVPWRRDPHRDHRASWQILMAALGRFSSPPRILEYLIWLWELGDENDMPRADEMKVWCVPIEKVMDQRRQAIASHRSQVSRLIHDDPTAFYLSPELLTHFDAPRELFLEEI</sequence>
<dbReference type="PANTHER" id="PTHR12993">
    <property type="entry name" value="N-ACETYLGLUCOSAMINYL-PHOSPHATIDYLINOSITOL DE-N-ACETYLASE-RELATED"/>
    <property type="match status" value="1"/>
</dbReference>